<protein>
    <submittedName>
        <fullName evidence="1">Uncharacterized protein</fullName>
    </submittedName>
</protein>
<reference evidence="1 2" key="1">
    <citation type="submission" date="2020-08" db="EMBL/GenBank/DDBJ databases">
        <title>Genomic Encyclopedia of Type Strains, Phase IV (KMG-IV): sequencing the most valuable type-strain genomes for metagenomic binning, comparative biology and taxonomic classification.</title>
        <authorList>
            <person name="Goeker M."/>
        </authorList>
    </citation>
    <scope>NUCLEOTIDE SEQUENCE [LARGE SCALE GENOMIC DNA]</scope>
    <source>
        <strain evidence="1 2">DSM 27165</strain>
    </source>
</reference>
<dbReference type="EMBL" id="JACHHY010000077">
    <property type="protein sequence ID" value="MBB5020668.1"/>
    <property type="molecule type" value="Genomic_DNA"/>
</dbReference>
<gene>
    <name evidence="1" type="ORF">HNQ59_003993</name>
</gene>
<accession>A0A840MPV6</accession>
<proteinExistence type="predicted"/>
<dbReference type="Proteomes" id="UP000575898">
    <property type="component" value="Unassembled WGS sequence"/>
</dbReference>
<evidence type="ECO:0000313" key="1">
    <source>
        <dbReference type="EMBL" id="MBB5020668.1"/>
    </source>
</evidence>
<dbReference type="AlphaFoldDB" id="A0A840MPV6"/>
<name>A0A840MPV6_9PROT</name>
<sequence length="205" mass="22833">MFERYQYKTGLVQYAMPPEFATASGSAGLKYRAVTLSLSEGIGWGGPNTTRTGAFDPALLNAPERVMWPDLGRLESKQGYVSSAGLEKVQTHLDLFGQNEANSLMVQRLQRALDSGTPIEGADLVFYTHELNEATRTGRLAKELNVSPAIVAEQSEAGYAFYNKVHVESLNKYQTSPFSVYHLDVLNANPGDWSSAWFKFWEQRK</sequence>
<organism evidence="1 2">
    <name type="scientific">Chitinivorax tropicus</name>
    <dbReference type="NCBI Taxonomy" id="714531"/>
    <lineage>
        <taxon>Bacteria</taxon>
        <taxon>Pseudomonadati</taxon>
        <taxon>Pseudomonadota</taxon>
        <taxon>Betaproteobacteria</taxon>
        <taxon>Chitinivorax</taxon>
    </lineage>
</organism>
<evidence type="ECO:0000313" key="2">
    <source>
        <dbReference type="Proteomes" id="UP000575898"/>
    </source>
</evidence>
<keyword evidence="2" id="KW-1185">Reference proteome</keyword>
<comment type="caution">
    <text evidence="1">The sequence shown here is derived from an EMBL/GenBank/DDBJ whole genome shotgun (WGS) entry which is preliminary data.</text>
</comment>